<reference evidence="3 4" key="1">
    <citation type="submission" date="2020-12" db="EMBL/GenBank/DDBJ databases">
        <title>FDA dAtabase for Regulatory Grade micrObial Sequences (FDA-ARGOS): Supporting development and validation of Infectious Disease Dx tests.</title>
        <authorList>
            <person name="Sproer C."/>
            <person name="Gronow S."/>
            <person name="Severitt S."/>
            <person name="Schroder I."/>
            <person name="Tallon L."/>
            <person name="Sadzewicz L."/>
            <person name="Zhao X."/>
            <person name="Boylan J."/>
            <person name="Ott S."/>
            <person name="Bowen H."/>
            <person name="Vavikolanu K."/>
            <person name="Mehta A."/>
            <person name="Aluvathingal J."/>
            <person name="Nadendla S."/>
            <person name="Lowell S."/>
            <person name="Myers T."/>
            <person name="Yan Y."/>
            <person name="Sichtig H."/>
        </authorList>
    </citation>
    <scope>NUCLEOTIDE SEQUENCE [LARGE SCALE GENOMIC DNA]</scope>
    <source>
        <strain evidence="3 4">FDAARGOS_909</strain>
    </source>
</reference>
<proteinExistence type="predicted"/>
<sequence length="224" mass="22887">MTSTHIHSSRGSRPVNWLPRLGLLLALSPLASLAAAPQDGTEPHSRPMPEQKLEAAPLLQAIKPQAAKPVSRTLSGRGCQVDATAQLPGPRPSMAPNEKASAHGNHGCAPLRKGPASTFEVQPSATPHGRSGGFEHGGMQPLALLERAASARVPPTAVAIASGEYGRANMLVPNLPTAATGGDVLVRAQAAGEPVGIPTLSQGGLVLLATLVGAASMCMSRKRA</sequence>
<feature type="region of interest" description="Disordered" evidence="1">
    <location>
        <begin position="82"/>
        <end position="109"/>
    </location>
</feature>
<feature type="chain" id="PRO_5032501562" evidence="2">
    <location>
        <begin position="35"/>
        <end position="224"/>
    </location>
</feature>
<organism evidence="3 4">
    <name type="scientific">Delftia acidovorans</name>
    <name type="common">Pseudomonas acidovorans</name>
    <name type="synonym">Comamonas acidovorans</name>
    <dbReference type="NCBI Taxonomy" id="80866"/>
    <lineage>
        <taxon>Bacteria</taxon>
        <taxon>Pseudomonadati</taxon>
        <taxon>Pseudomonadota</taxon>
        <taxon>Betaproteobacteria</taxon>
        <taxon>Burkholderiales</taxon>
        <taxon>Comamonadaceae</taxon>
        <taxon>Delftia</taxon>
    </lineage>
</organism>
<gene>
    <name evidence="3" type="ORF">I6G66_21785</name>
</gene>
<protein>
    <submittedName>
        <fullName evidence="3">IPTL-CTERM sorting domain-containing protein</fullName>
    </submittedName>
</protein>
<evidence type="ECO:0000256" key="2">
    <source>
        <dbReference type="SAM" id="SignalP"/>
    </source>
</evidence>
<dbReference type="AlphaFoldDB" id="A0A7T2S105"/>
<name>A0A7T2S105_DELAC</name>
<dbReference type="EMBL" id="CP065668">
    <property type="protein sequence ID" value="QPS06915.1"/>
    <property type="molecule type" value="Genomic_DNA"/>
</dbReference>
<feature type="signal peptide" evidence="2">
    <location>
        <begin position="1"/>
        <end position="34"/>
    </location>
</feature>
<keyword evidence="2" id="KW-0732">Signal</keyword>
<dbReference type="Proteomes" id="UP000594778">
    <property type="component" value="Chromosome"/>
</dbReference>
<evidence type="ECO:0000256" key="1">
    <source>
        <dbReference type="SAM" id="MobiDB-lite"/>
    </source>
</evidence>
<evidence type="ECO:0000313" key="3">
    <source>
        <dbReference type="EMBL" id="QPS06915.1"/>
    </source>
</evidence>
<dbReference type="InterPro" id="IPR026442">
    <property type="entry name" value="IPTL_CTERM"/>
</dbReference>
<evidence type="ECO:0000313" key="4">
    <source>
        <dbReference type="Proteomes" id="UP000594778"/>
    </source>
</evidence>
<accession>A0A7T2S105</accession>
<dbReference type="NCBIfam" id="TIGR04174">
    <property type="entry name" value="IPTL_CTERM"/>
    <property type="match status" value="1"/>
</dbReference>